<dbReference type="PANTHER" id="PTHR31609:SF1">
    <property type="entry name" value="CARBOHYDRATE DEACETYLASE"/>
    <property type="match status" value="1"/>
</dbReference>
<dbReference type="InterPro" id="IPR006879">
    <property type="entry name" value="YdjC-like"/>
</dbReference>
<evidence type="ECO:0008006" key="8">
    <source>
        <dbReference type="Google" id="ProtNLM"/>
    </source>
</evidence>
<proteinExistence type="predicted"/>
<evidence type="ECO:0000313" key="7">
    <source>
        <dbReference type="Proteomes" id="UP000634668"/>
    </source>
</evidence>
<keyword evidence="7" id="KW-1185">Reference proteome</keyword>
<evidence type="ECO:0000256" key="5">
    <source>
        <dbReference type="ARBA" id="ARBA00023277"/>
    </source>
</evidence>
<dbReference type="GO" id="GO:0005975">
    <property type="term" value="P:carbohydrate metabolic process"/>
    <property type="evidence" value="ECO:0007669"/>
    <property type="project" value="InterPro"/>
</dbReference>
<dbReference type="EMBL" id="BMWP01000002">
    <property type="protein sequence ID" value="GGW23456.1"/>
    <property type="molecule type" value="Genomic_DNA"/>
</dbReference>
<name>A0A918INK7_9FLAO</name>
<sequence length="352" mass="39813">MNIYNQQKNMTMKKSHKPKFILGLCLSVFLIGCGEKKSNNQMATETLETAEISQNTPSTWAEKLGWPAGKKVIMLHADDIGMCPEANIAAKAQLTAGQIQSAAVMIPCPNAEEFISWAIKNPSMDIGLHLTLTSEWKDHRWGPITDKTEVPGLLDPEAKLWRSVPEVVQHATAQEVEKEIRAQIEQSLAWGYTPHHIDTHMGTLYGDPSFVKAYIKVAQEYGIPANIIDISNPKVLAIFKEQGYPLDDSVVNMIADYTLPKLDFFTSAPKAKSYEEKVENFKALILGLEPGLTEIIFHPSVETENLKGITNSWQERVWEAKMFGDPELIEFFKNEDIIFTNWREIMKRFKEM</sequence>
<dbReference type="GO" id="GO:0019213">
    <property type="term" value="F:deacetylase activity"/>
    <property type="evidence" value="ECO:0007669"/>
    <property type="project" value="TreeGrafter"/>
</dbReference>
<keyword evidence="4" id="KW-0460">Magnesium</keyword>
<evidence type="ECO:0000256" key="3">
    <source>
        <dbReference type="ARBA" id="ARBA00022801"/>
    </source>
</evidence>
<dbReference type="GO" id="GO:0016787">
    <property type="term" value="F:hydrolase activity"/>
    <property type="evidence" value="ECO:0007669"/>
    <property type="project" value="UniProtKB-KW"/>
</dbReference>
<dbReference type="Pfam" id="PF04794">
    <property type="entry name" value="YdjC"/>
    <property type="match status" value="1"/>
</dbReference>
<dbReference type="Proteomes" id="UP000634668">
    <property type="component" value="Unassembled WGS sequence"/>
</dbReference>
<dbReference type="CDD" id="cd10802">
    <property type="entry name" value="YdjC_TTHB029_like"/>
    <property type="match status" value="1"/>
</dbReference>
<dbReference type="AlphaFoldDB" id="A0A918INK7"/>
<protein>
    <recommendedName>
        <fullName evidence="8">ChbG/HpnK family deacetylase</fullName>
    </recommendedName>
</protein>
<reference evidence="6" key="2">
    <citation type="submission" date="2020-09" db="EMBL/GenBank/DDBJ databases">
        <authorList>
            <person name="Sun Q."/>
            <person name="Kim S."/>
        </authorList>
    </citation>
    <scope>NUCLEOTIDE SEQUENCE</scope>
    <source>
        <strain evidence="6">KCTC 12113</strain>
    </source>
</reference>
<evidence type="ECO:0000256" key="2">
    <source>
        <dbReference type="ARBA" id="ARBA00022723"/>
    </source>
</evidence>
<keyword evidence="2" id="KW-0479">Metal-binding</keyword>
<comment type="cofactor">
    <cofactor evidence="1">
        <name>Mg(2+)</name>
        <dbReference type="ChEBI" id="CHEBI:18420"/>
    </cofactor>
</comment>
<accession>A0A918INK7</accession>
<comment type="caution">
    <text evidence="6">The sequence shown here is derived from an EMBL/GenBank/DDBJ whole genome shotgun (WGS) entry which is preliminary data.</text>
</comment>
<dbReference type="Gene3D" id="3.20.20.370">
    <property type="entry name" value="Glycoside hydrolase/deacetylase"/>
    <property type="match status" value="1"/>
</dbReference>
<gene>
    <name evidence="6" type="ORF">GCM10007383_04560</name>
</gene>
<dbReference type="GO" id="GO:0046872">
    <property type="term" value="F:metal ion binding"/>
    <property type="evidence" value="ECO:0007669"/>
    <property type="project" value="UniProtKB-KW"/>
</dbReference>
<dbReference type="PANTHER" id="PTHR31609">
    <property type="entry name" value="YDJC DEACETYLASE FAMILY MEMBER"/>
    <property type="match status" value="1"/>
</dbReference>
<evidence type="ECO:0000313" key="6">
    <source>
        <dbReference type="EMBL" id="GGW23456.1"/>
    </source>
</evidence>
<reference evidence="6" key="1">
    <citation type="journal article" date="2014" name="Int. J. Syst. Evol. Microbiol.">
        <title>Complete genome sequence of Corynebacterium casei LMG S-19264T (=DSM 44701T), isolated from a smear-ripened cheese.</title>
        <authorList>
            <consortium name="US DOE Joint Genome Institute (JGI-PGF)"/>
            <person name="Walter F."/>
            <person name="Albersmeier A."/>
            <person name="Kalinowski J."/>
            <person name="Ruckert C."/>
        </authorList>
    </citation>
    <scope>NUCLEOTIDE SEQUENCE</scope>
    <source>
        <strain evidence="6">KCTC 12113</strain>
    </source>
</reference>
<evidence type="ECO:0000256" key="4">
    <source>
        <dbReference type="ARBA" id="ARBA00022842"/>
    </source>
</evidence>
<dbReference type="InterPro" id="IPR011330">
    <property type="entry name" value="Glyco_hydro/deAcase_b/a-brl"/>
</dbReference>
<dbReference type="SUPFAM" id="SSF88713">
    <property type="entry name" value="Glycoside hydrolase/deacetylase"/>
    <property type="match status" value="1"/>
</dbReference>
<organism evidence="6 7">
    <name type="scientific">Arenibacter certesii</name>
    <dbReference type="NCBI Taxonomy" id="228955"/>
    <lineage>
        <taxon>Bacteria</taxon>
        <taxon>Pseudomonadati</taxon>
        <taxon>Bacteroidota</taxon>
        <taxon>Flavobacteriia</taxon>
        <taxon>Flavobacteriales</taxon>
        <taxon>Flavobacteriaceae</taxon>
        <taxon>Arenibacter</taxon>
    </lineage>
</organism>
<evidence type="ECO:0000256" key="1">
    <source>
        <dbReference type="ARBA" id="ARBA00001946"/>
    </source>
</evidence>
<keyword evidence="3" id="KW-0378">Hydrolase</keyword>
<keyword evidence="5" id="KW-0119">Carbohydrate metabolism</keyword>